<name>A0A6G2B700_9ACTN</name>
<dbReference type="InterPro" id="IPR047697">
    <property type="entry name" value="AztD-like"/>
</dbReference>
<accession>A0A6G2B700</accession>
<dbReference type="InterPro" id="IPR015943">
    <property type="entry name" value="WD40/YVTN_repeat-like_dom_sf"/>
</dbReference>
<evidence type="ECO:0008006" key="5">
    <source>
        <dbReference type="Google" id="ProtNLM"/>
    </source>
</evidence>
<dbReference type="OrthoDB" id="3250815at2"/>
<gene>
    <name evidence="3" type="ORF">F0L17_00750</name>
</gene>
<comment type="caution">
    <text evidence="3">The sequence shown here is derived from an EMBL/GenBank/DDBJ whole genome shotgun (WGS) entry which is preliminary data.</text>
</comment>
<sequence length="399" mass="42616">MRDTARPRKAAGIALLLAASLALTACGGQQTQETGSSAKKSDARSGAPTPAVTDPVVTTYDGGLYVLDGETLEIAEDIPLPGFNRINPAGDDRHVMISTSDGFRVLDAAGGKLTDIEFQGAKPGHVVHHAGRTVLFTDGTGEVTAFDPDDLAGGKPKTTTYTAPSPHHGVAVELANGHLVTTLGTEEERTGITVLDENREEITRNEECPGVHGEATAKDEAVVIGCEDGVLIHRGGTITKVDSPTEYGRIGNQAGSEDSPIVLGDYKKDADAELERPEQVSLIDTRTGELRLVDLGTSYTFRSLARGPHGEALVLGTDGEIHVIDPEEGKVTRTIPVMDQWREPLEWQRPRPAIFVRDHTAYVSDPATRRLHAIDIESGEQRASVTLPKAPNELSGVRH</sequence>
<dbReference type="InterPro" id="IPR051200">
    <property type="entry name" value="Host-pathogen_enzymatic-act"/>
</dbReference>
<dbReference type="RefSeq" id="WP_155069283.1">
    <property type="nucleotide sequence ID" value="NZ_WIXO01000001.1"/>
</dbReference>
<dbReference type="PANTHER" id="PTHR47197">
    <property type="entry name" value="PROTEIN NIRF"/>
    <property type="match status" value="1"/>
</dbReference>
<dbReference type="PANTHER" id="PTHR47197:SF3">
    <property type="entry name" value="DIHYDRO-HEME D1 DEHYDROGENASE"/>
    <property type="match status" value="1"/>
</dbReference>
<organism evidence="3 4">
    <name type="scientific">Streptomyces taklimakanensis</name>
    <dbReference type="NCBI Taxonomy" id="2569853"/>
    <lineage>
        <taxon>Bacteria</taxon>
        <taxon>Bacillati</taxon>
        <taxon>Actinomycetota</taxon>
        <taxon>Actinomycetes</taxon>
        <taxon>Kitasatosporales</taxon>
        <taxon>Streptomycetaceae</taxon>
        <taxon>Streptomyces</taxon>
    </lineage>
</organism>
<feature type="region of interest" description="Disordered" evidence="1">
    <location>
        <begin position="30"/>
        <end position="54"/>
    </location>
</feature>
<feature type="chain" id="PRO_5038510502" description="Secreted protein" evidence="2">
    <location>
        <begin position="25"/>
        <end position="399"/>
    </location>
</feature>
<feature type="signal peptide" evidence="2">
    <location>
        <begin position="1"/>
        <end position="24"/>
    </location>
</feature>
<dbReference type="AlphaFoldDB" id="A0A6G2B700"/>
<dbReference type="SUPFAM" id="SSF50969">
    <property type="entry name" value="YVTN repeat-like/Quinoprotein amine dehydrogenase"/>
    <property type="match status" value="1"/>
</dbReference>
<protein>
    <recommendedName>
        <fullName evidence="5">Secreted protein</fullName>
    </recommendedName>
</protein>
<keyword evidence="4" id="KW-1185">Reference proteome</keyword>
<proteinExistence type="predicted"/>
<dbReference type="NCBIfam" id="NF038015">
    <property type="entry name" value="AztD"/>
    <property type="match status" value="1"/>
</dbReference>
<dbReference type="EMBL" id="WIXO01000001">
    <property type="protein sequence ID" value="MTE17682.1"/>
    <property type="molecule type" value="Genomic_DNA"/>
</dbReference>
<reference evidence="3 4" key="1">
    <citation type="submission" date="2019-11" db="EMBL/GenBank/DDBJ databases">
        <authorList>
            <person name="Yuan L."/>
        </authorList>
    </citation>
    <scope>NUCLEOTIDE SEQUENCE [LARGE SCALE GENOMIC DNA]</scope>
    <source>
        <strain evidence="3 4">TRM43335</strain>
    </source>
</reference>
<evidence type="ECO:0000313" key="3">
    <source>
        <dbReference type="EMBL" id="MTE17682.1"/>
    </source>
</evidence>
<evidence type="ECO:0000256" key="1">
    <source>
        <dbReference type="SAM" id="MobiDB-lite"/>
    </source>
</evidence>
<keyword evidence="2" id="KW-0732">Signal</keyword>
<dbReference type="PROSITE" id="PS51257">
    <property type="entry name" value="PROKAR_LIPOPROTEIN"/>
    <property type="match status" value="1"/>
</dbReference>
<dbReference type="Proteomes" id="UP000473014">
    <property type="component" value="Unassembled WGS sequence"/>
</dbReference>
<evidence type="ECO:0000256" key="2">
    <source>
        <dbReference type="SAM" id="SignalP"/>
    </source>
</evidence>
<dbReference type="Gene3D" id="2.130.10.10">
    <property type="entry name" value="YVTN repeat-like/Quinoprotein amine dehydrogenase"/>
    <property type="match status" value="2"/>
</dbReference>
<evidence type="ECO:0000313" key="4">
    <source>
        <dbReference type="Proteomes" id="UP000473014"/>
    </source>
</evidence>
<dbReference type="InterPro" id="IPR011044">
    <property type="entry name" value="Quino_amine_DH_bsu"/>
</dbReference>